<feature type="transmembrane region" description="Helical" evidence="1">
    <location>
        <begin position="12"/>
        <end position="31"/>
    </location>
</feature>
<dbReference type="Proteomes" id="UP000584867">
    <property type="component" value="Unassembled WGS sequence"/>
</dbReference>
<evidence type="ECO:0000313" key="3">
    <source>
        <dbReference type="Proteomes" id="UP000584867"/>
    </source>
</evidence>
<sequence length="511" mass="56910">MSKTLRIVAKDIRHLWPEVLLTLALTAGFAATEHFGWQVGQSSGLRESQILSAWMNALMPLSWWLLVARAVHDESLVGDRQFWITRPYSWQRVLGAKIIFLATFILLPFLLAQCFILHQAGLHPLVVFPGLLLKLVLLFAFVLLPLLALSTVTPSLTRMLLIFLAVIIYALLAIYLTSAFGPTAPLWVPMGDRQIWAAFIFLIPVIAVAVTLLQYARRRTPISNWLLIGLIGLLTFACIGSVYVKRKVVVSFPPSASGEAPPLRMEFNPDPAYQLAAISSLPKRGVESVTLLVPIKVLGIAHSHAIDVVGKSITYEDAGGVHGTTTWYQDSRDPLVGDAQIREEIYLPQDIYRETEGKSITLHLAYAVTELEAEPMSFTTPFNEAQMDVPQNGHCFKTELFGEVNCQYAIKKPQLTRITWHLHPTCDASSSADRADEKWIGGEEASETGFSPIVSVNNILNADPLGRKTDDGEVCPGEPLTFTRYRFVRRRLVEITLPPIDPQHYLLPPRT</sequence>
<dbReference type="AlphaFoldDB" id="A0A7W7ZPQ8"/>
<keyword evidence="1" id="KW-0812">Transmembrane</keyword>
<protein>
    <submittedName>
        <fullName evidence="2">Uncharacterized protein</fullName>
    </submittedName>
</protein>
<feature type="transmembrane region" description="Helical" evidence="1">
    <location>
        <begin position="160"/>
        <end position="182"/>
    </location>
</feature>
<organism evidence="2 3">
    <name type="scientific">Granulicella mallensis</name>
    <dbReference type="NCBI Taxonomy" id="940614"/>
    <lineage>
        <taxon>Bacteria</taxon>
        <taxon>Pseudomonadati</taxon>
        <taxon>Acidobacteriota</taxon>
        <taxon>Terriglobia</taxon>
        <taxon>Terriglobales</taxon>
        <taxon>Acidobacteriaceae</taxon>
        <taxon>Granulicella</taxon>
    </lineage>
</organism>
<feature type="transmembrane region" description="Helical" evidence="1">
    <location>
        <begin position="194"/>
        <end position="213"/>
    </location>
</feature>
<evidence type="ECO:0000313" key="2">
    <source>
        <dbReference type="EMBL" id="MBB5063909.1"/>
    </source>
</evidence>
<name>A0A7W7ZPQ8_9BACT</name>
<evidence type="ECO:0000256" key="1">
    <source>
        <dbReference type="SAM" id="Phobius"/>
    </source>
</evidence>
<proteinExistence type="predicted"/>
<gene>
    <name evidence="2" type="ORF">HDF15_002257</name>
</gene>
<feature type="transmembrane region" description="Helical" evidence="1">
    <location>
        <begin position="93"/>
        <end position="120"/>
    </location>
</feature>
<dbReference type="RefSeq" id="WP_184255427.1">
    <property type="nucleotide sequence ID" value="NZ_JACHIO010000008.1"/>
</dbReference>
<reference evidence="2 3" key="1">
    <citation type="submission" date="2020-08" db="EMBL/GenBank/DDBJ databases">
        <title>Genomic Encyclopedia of Type Strains, Phase IV (KMG-V): Genome sequencing to study the core and pangenomes of soil and plant-associated prokaryotes.</title>
        <authorList>
            <person name="Whitman W."/>
        </authorList>
    </citation>
    <scope>NUCLEOTIDE SEQUENCE [LARGE SCALE GENOMIC DNA]</scope>
    <source>
        <strain evidence="2 3">X5P3</strain>
    </source>
</reference>
<keyword evidence="1" id="KW-1133">Transmembrane helix</keyword>
<keyword evidence="1" id="KW-0472">Membrane</keyword>
<dbReference type="EMBL" id="JACHIO010000008">
    <property type="protein sequence ID" value="MBB5063909.1"/>
    <property type="molecule type" value="Genomic_DNA"/>
</dbReference>
<feature type="transmembrane region" description="Helical" evidence="1">
    <location>
        <begin position="126"/>
        <end position="148"/>
    </location>
</feature>
<accession>A0A7W7ZPQ8</accession>
<comment type="caution">
    <text evidence="2">The sequence shown here is derived from an EMBL/GenBank/DDBJ whole genome shotgun (WGS) entry which is preliminary data.</text>
</comment>
<feature type="transmembrane region" description="Helical" evidence="1">
    <location>
        <begin position="225"/>
        <end position="244"/>
    </location>
</feature>
<feature type="transmembrane region" description="Helical" evidence="1">
    <location>
        <begin position="51"/>
        <end position="72"/>
    </location>
</feature>